<gene>
    <name evidence="3" type="ordered locus">SCO1093</name>
    <name evidence="3" type="ORF">2SCG4.09</name>
</gene>
<accession>Q9K3Q5</accession>
<dbReference type="PANTHER" id="PTHR33993:SF14">
    <property type="entry name" value="GB|AAF24581.1"/>
    <property type="match status" value="1"/>
</dbReference>
<dbReference type="InterPro" id="IPR037523">
    <property type="entry name" value="VOC_core"/>
</dbReference>
<dbReference type="SUPFAM" id="SSF54593">
    <property type="entry name" value="Glyoxalase/Bleomycin resistance protein/Dihydroxybiphenyl dioxygenase"/>
    <property type="match status" value="2"/>
</dbReference>
<feature type="domain" description="VOC" evidence="2">
    <location>
        <begin position="167"/>
        <end position="279"/>
    </location>
</feature>
<dbReference type="PATRIC" id="fig|100226.15.peg.1090"/>
<reference evidence="3 4" key="2">
    <citation type="journal article" date="2002" name="Nature">
        <title>Complete genome sequence of the model actinomycete Streptomyces coelicolor A3(2).</title>
        <authorList>
            <person name="Bentley S.D."/>
            <person name="Chater K.F."/>
            <person name="Cerdeno-Tarraga A.M."/>
            <person name="Challis G.L."/>
            <person name="Thomson N.R."/>
            <person name="James K.D."/>
            <person name="Harris D.E."/>
            <person name="Quail M.A."/>
            <person name="Kieser H."/>
            <person name="Harper D."/>
            <person name="Bateman A."/>
            <person name="Brown S."/>
            <person name="Chandra G."/>
            <person name="Chen C.W."/>
            <person name="Collins M."/>
            <person name="Cronin A."/>
            <person name="Fraser A."/>
            <person name="Goble A."/>
            <person name="Hidalgo J."/>
            <person name="Hornsby T."/>
            <person name="Howarth S."/>
            <person name="Huang C.H."/>
            <person name="Kieser T."/>
            <person name="Larke L."/>
            <person name="Murphy L."/>
            <person name="Oliver K."/>
            <person name="O'Neil S."/>
            <person name="Rabbinowitsch E."/>
            <person name="Rajandream M.A."/>
            <person name="Rutherford K."/>
            <person name="Rutter S."/>
            <person name="Seeger K."/>
            <person name="Saunders D."/>
            <person name="Sharp S."/>
            <person name="Squares R."/>
            <person name="Squares S."/>
            <person name="Taylor K."/>
            <person name="Warren T."/>
            <person name="Wietzorrek A."/>
            <person name="Woodward J."/>
            <person name="Barrell B.G."/>
            <person name="Parkhill J."/>
            <person name="Hopwood D.A."/>
        </authorList>
    </citation>
    <scope>NUCLEOTIDE SEQUENCE [LARGE SCALE GENOMIC DNA]</scope>
    <source>
        <strain evidence="4">ATCC BAA-471 / A3(2) / M145</strain>
    </source>
</reference>
<dbReference type="AlphaFoldDB" id="Q9K3Q5"/>
<dbReference type="eggNOG" id="COG3324">
    <property type="taxonomic scope" value="Bacteria"/>
</dbReference>
<dbReference type="PhylomeDB" id="Q9K3Q5"/>
<evidence type="ECO:0000256" key="1">
    <source>
        <dbReference type="SAM" id="MobiDB-lite"/>
    </source>
</evidence>
<reference evidence="3 4" key="1">
    <citation type="journal article" date="1996" name="Mol. Microbiol.">
        <title>A set of ordered cosmids and a detailed genetic and physical map for the 8 Mb Streptomyces coelicolor A3(2) chromosome.</title>
        <authorList>
            <person name="Redenbach M."/>
            <person name="Kieser H.M."/>
            <person name="Denapaite D."/>
            <person name="Eichner A."/>
            <person name="Cullum J."/>
            <person name="Kinashi H."/>
            <person name="Hopwood D.A."/>
        </authorList>
    </citation>
    <scope>NUCLEOTIDE SEQUENCE [LARGE SCALE GENOMIC DNA]</scope>
    <source>
        <strain evidence="4">ATCC BAA-471 / A3(2) / M145</strain>
    </source>
</reference>
<proteinExistence type="predicted"/>
<keyword evidence="4" id="KW-1185">Reference proteome</keyword>
<protein>
    <submittedName>
        <fullName evidence="3">Hydroxylase</fullName>
    </submittedName>
</protein>
<dbReference type="Proteomes" id="UP000001973">
    <property type="component" value="Chromosome"/>
</dbReference>
<dbReference type="CDD" id="cd07247">
    <property type="entry name" value="SgaA_N_like"/>
    <property type="match status" value="2"/>
</dbReference>
<dbReference type="PROSITE" id="PS51819">
    <property type="entry name" value="VOC"/>
    <property type="match status" value="2"/>
</dbReference>
<dbReference type="EMBL" id="AL939107">
    <property type="protein sequence ID" value="CAB95980.1"/>
    <property type="molecule type" value="Genomic_DNA"/>
</dbReference>
<dbReference type="PaxDb" id="100226-SCO1093"/>
<dbReference type="InParanoid" id="Q9K3Q5"/>
<feature type="compositionally biased region" description="Basic and acidic residues" evidence="1">
    <location>
        <begin position="18"/>
        <end position="29"/>
    </location>
</feature>
<dbReference type="HOGENOM" id="CLU_069623_3_0_11"/>
<dbReference type="InterPro" id="IPR029068">
    <property type="entry name" value="Glyas_Bleomycin-R_OHBP_Dase"/>
</dbReference>
<organism evidence="3 4">
    <name type="scientific">Streptomyces coelicolor (strain ATCC BAA-471 / A3(2) / M145)</name>
    <dbReference type="NCBI Taxonomy" id="100226"/>
    <lineage>
        <taxon>Bacteria</taxon>
        <taxon>Bacillati</taxon>
        <taxon>Actinomycetota</taxon>
        <taxon>Actinomycetes</taxon>
        <taxon>Kitasatosporales</taxon>
        <taxon>Streptomycetaceae</taxon>
        <taxon>Streptomyces</taxon>
        <taxon>Streptomyces albidoflavus group</taxon>
    </lineage>
</organism>
<name>Q9K3Q5_STRCO</name>
<evidence type="ECO:0000313" key="3">
    <source>
        <dbReference type="EMBL" id="CAB95980.1"/>
    </source>
</evidence>
<dbReference type="STRING" id="100226.gene:17758676"/>
<dbReference type="InterPro" id="IPR052164">
    <property type="entry name" value="Anthracycline_SecMetBiosynth"/>
</dbReference>
<dbReference type="OrthoDB" id="9793039at2"/>
<evidence type="ECO:0000313" key="4">
    <source>
        <dbReference type="Proteomes" id="UP000001973"/>
    </source>
</evidence>
<dbReference type="PANTHER" id="PTHR33993">
    <property type="entry name" value="GLYOXALASE-RELATED"/>
    <property type="match status" value="1"/>
</dbReference>
<feature type="region of interest" description="Disordered" evidence="1">
    <location>
        <begin position="1"/>
        <end position="29"/>
    </location>
</feature>
<dbReference type="EMBL" id="AL645882">
    <property type="protein sequence ID" value="CAB95980.1"/>
    <property type="molecule type" value="Genomic_DNA"/>
</dbReference>
<dbReference type="InterPro" id="IPR004360">
    <property type="entry name" value="Glyas_Fos-R_dOase_dom"/>
</dbReference>
<dbReference type="Pfam" id="PF00903">
    <property type="entry name" value="Glyoxalase"/>
    <property type="match status" value="2"/>
</dbReference>
<sequence>MPDGRGPGPALACWRGTDGLRPRRKDASTMKLHEPVTGGPCWAELGTTDLEAAKRFYTKLFGWRPETDPRQRAGGYTIARIDDAPVAALTPLYQQGQPVAWNVSFAVRDADAAARQVTAAGGVALQGPADVFDAGRFAVAADPTGAVFQLWQGRSFPGAGLFNAPGSLGWVELLTREPGRAADFYTTVFGWSVGASDRYPQWGIDGADFGGMVTMDDKFPHEVPAHWLPYFAVADVNTVAVDTTDGGGTVLMEPTSVPDGPRIAVLRDPQGAMFGVYRAGDER</sequence>
<dbReference type="Gene3D" id="3.10.180.10">
    <property type="entry name" value="2,3-Dihydroxybiphenyl 1,2-Dioxygenase, domain 1"/>
    <property type="match status" value="2"/>
</dbReference>
<dbReference type="KEGG" id="sco:SCO1093"/>
<evidence type="ECO:0000259" key="2">
    <source>
        <dbReference type="PROSITE" id="PS51819"/>
    </source>
</evidence>
<feature type="domain" description="VOC" evidence="2">
    <location>
        <begin position="39"/>
        <end position="153"/>
    </location>
</feature>